<feature type="region of interest" description="Disordered" evidence="12">
    <location>
        <begin position="226"/>
        <end position="320"/>
    </location>
</feature>
<comment type="subcellular location">
    <subcellularLocation>
        <location evidence="1">Chromosome</location>
    </subcellularLocation>
</comment>
<dbReference type="OrthoDB" id="5594015at2759"/>
<name>A0A6P8GY08_CLUHA</name>
<evidence type="ECO:0000313" key="14">
    <source>
        <dbReference type="Proteomes" id="UP000515152"/>
    </source>
</evidence>
<evidence type="ECO:0000256" key="9">
    <source>
        <dbReference type="ARBA" id="ARBA00023054"/>
    </source>
</evidence>
<feature type="region of interest" description="Disordered" evidence="12">
    <location>
        <begin position="633"/>
        <end position="719"/>
    </location>
</feature>
<evidence type="ECO:0000256" key="2">
    <source>
        <dbReference type="ARBA" id="ARBA00009240"/>
    </source>
</evidence>
<feature type="compositionally biased region" description="Low complexity" evidence="12">
    <location>
        <begin position="515"/>
        <end position="532"/>
    </location>
</feature>
<dbReference type="GO" id="GO:0006283">
    <property type="term" value="P:transcription-coupled nucleotide-excision repair"/>
    <property type="evidence" value="ECO:0007669"/>
    <property type="project" value="TreeGrafter"/>
</dbReference>
<dbReference type="RefSeq" id="XP_031443355.1">
    <property type="nucleotide sequence ID" value="XM_031587495.1"/>
</dbReference>
<dbReference type="Pfam" id="PF09740">
    <property type="entry name" value="DUF2043"/>
    <property type="match status" value="1"/>
</dbReference>
<dbReference type="PANTHER" id="PTHR28670">
    <property type="entry name" value="UV-STIMULATED SCAFFOLD PROTEIN A"/>
    <property type="match status" value="1"/>
</dbReference>
<evidence type="ECO:0000256" key="10">
    <source>
        <dbReference type="ARBA" id="ARBA00023204"/>
    </source>
</evidence>
<reference evidence="15 16" key="1">
    <citation type="submission" date="2025-04" db="UniProtKB">
        <authorList>
            <consortium name="RefSeq"/>
        </authorList>
    </citation>
    <scope>IDENTIFICATION</scope>
</reference>
<dbReference type="KEGG" id="char:105896772"/>
<evidence type="ECO:0000313" key="15">
    <source>
        <dbReference type="RefSeq" id="XP_031443355.1"/>
    </source>
</evidence>
<feature type="compositionally biased region" description="Basic and acidic residues" evidence="12">
    <location>
        <begin position="633"/>
        <end position="673"/>
    </location>
</feature>
<dbReference type="GO" id="GO:0009411">
    <property type="term" value="P:response to UV"/>
    <property type="evidence" value="ECO:0007669"/>
    <property type="project" value="InterPro"/>
</dbReference>
<feature type="compositionally biased region" description="Polar residues" evidence="12">
    <location>
        <begin position="234"/>
        <end position="270"/>
    </location>
</feature>
<evidence type="ECO:0000256" key="5">
    <source>
        <dbReference type="ARBA" id="ARBA00022723"/>
    </source>
</evidence>
<proteinExistence type="inferred from homology"/>
<comment type="similarity">
    <text evidence="2">Belongs to the UVSSA family.</text>
</comment>
<feature type="compositionally biased region" description="Basic and acidic residues" evidence="12">
    <location>
        <begin position="292"/>
        <end position="305"/>
    </location>
</feature>
<evidence type="ECO:0000259" key="13">
    <source>
        <dbReference type="Pfam" id="PF09740"/>
    </source>
</evidence>
<evidence type="ECO:0000256" key="12">
    <source>
        <dbReference type="SAM" id="MobiDB-lite"/>
    </source>
</evidence>
<dbReference type="GO" id="GO:0008270">
    <property type="term" value="F:zinc ion binding"/>
    <property type="evidence" value="ECO:0007669"/>
    <property type="project" value="UniProtKB-KW"/>
</dbReference>
<gene>
    <name evidence="15 16 17 18 19" type="primary">uvssa</name>
</gene>
<dbReference type="GO" id="GO:0005694">
    <property type="term" value="C:chromosome"/>
    <property type="evidence" value="ECO:0007669"/>
    <property type="project" value="UniProtKB-SubCell"/>
</dbReference>
<dbReference type="AlphaFoldDB" id="A0A6P8GY08"/>
<evidence type="ECO:0000256" key="1">
    <source>
        <dbReference type="ARBA" id="ARBA00004286"/>
    </source>
</evidence>
<dbReference type="InterPro" id="IPR018610">
    <property type="entry name" value="UVSSA"/>
</dbReference>
<protein>
    <recommendedName>
        <fullName evidence="3">UV-stimulated scaffold protein A</fullName>
    </recommendedName>
</protein>
<feature type="compositionally biased region" description="Polar residues" evidence="12">
    <location>
        <begin position="709"/>
        <end position="718"/>
    </location>
</feature>
<organism evidence="14 18">
    <name type="scientific">Clupea harengus</name>
    <name type="common">Atlantic herring</name>
    <dbReference type="NCBI Taxonomy" id="7950"/>
    <lineage>
        <taxon>Eukaryota</taxon>
        <taxon>Metazoa</taxon>
        <taxon>Chordata</taxon>
        <taxon>Craniata</taxon>
        <taxon>Vertebrata</taxon>
        <taxon>Euteleostomi</taxon>
        <taxon>Actinopterygii</taxon>
        <taxon>Neopterygii</taxon>
        <taxon>Teleostei</taxon>
        <taxon>Clupei</taxon>
        <taxon>Clupeiformes</taxon>
        <taxon>Clupeoidei</taxon>
        <taxon>Clupeidae</taxon>
        <taxon>Clupea</taxon>
    </lineage>
</organism>
<evidence type="ECO:0000256" key="8">
    <source>
        <dbReference type="ARBA" id="ARBA00022833"/>
    </source>
</evidence>
<dbReference type="RefSeq" id="XP_031443357.1">
    <property type="nucleotide sequence ID" value="XM_031587497.1"/>
</dbReference>
<dbReference type="RefSeq" id="XP_031443359.1">
    <property type="nucleotide sequence ID" value="XM_031587499.1"/>
</dbReference>
<keyword evidence="8" id="KW-0862">Zinc</keyword>
<dbReference type="GO" id="GO:0000993">
    <property type="term" value="F:RNA polymerase II complex binding"/>
    <property type="evidence" value="ECO:0007669"/>
    <property type="project" value="TreeGrafter"/>
</dbReference>
<feature type="region of interest" description="Disordered" evidence="12">
    <location>
        <begin position="459"/>
        <end position="500"/>
    </location>
</feature>
<dbReference type="RefSeq" id="XP_031443356.1">
    <property type="nucleotide sequence ID" value="XM_031587496.1"/>
</dbReference>
<evidence type="ECO:0000256" key="6">
    <source>
        <dbReference type="ARBA" id="ARBA00022763"/>
    </source>
</evidence>
<evidence type="ECO:0000313" key="18">
    <source>
        <dbReference type="RefSeq" id="XP_031443358.1"/>
    </source>
</evidence>
<keyword evidence="10" id="KW-0234">DNA repair</keyword>
<feature type="domain" description="UV-stimulated scaffold protein A C-terminal" evidence="13">
    <location>
        <begin position="538"/>
        <end position="642"/>
    </location>
</feature>
<feature type="region of interest" description="Disordered" evidence="12">
    <location>
        <begin position="515"/>
        <end position="535"/>
    </location>
</feature>
<dbReference type="PANTHER" id="PTHR28670:SF1">
    <property type="entry name" value="UV-STIMULATED SCAFFOLD PROTEIN A"/>
    <property type="match status" value="1"/>
</dbReference>
<evidence type="ECO:0000313" key="17">
    <source>
        <dbReference type="RefSeq" id="XP_031443357.1"/>
    </source>
</evidence>
<keyword evidence="6" id="KW-0227">DNA damage</keyword>
<dbReference type="RefSeq" id="XP_031443358.1">
    <property type="nucleotide sequence ID" value="XM_031587498.1"/>
</dbReference>
<accession>A0A6P8GY08</accession>
<dbReference type="CTD" id="57654"/>
<feature type="compositionally biased region" description="Basic residues" evidence="12">
    <location>
        <begin position="687"/>
        <end position="704"/>
    </location>
</feature>
<evidence type="ECO:0000256" key="11">
    <source>
        <dbReference type="SAM" id="Coils"/>
    </source>
</evidence>
<keyword evidence="5" id="KW-0479">Metal-binding</keyword>
<evidence type="ECO:0000256" key="3">
    <source>
        <dbReference type="ARBA" id="ARBA00022111"/>
    </source>
</evidence>
<feature type="coiled-coil region" evidence="11">
    <location>
        <begin position="161"/>
        <end position="199"/>
    </location>
</feature>
<keyword evidence="9 11" id="KW-0175">Coiled coil</keyword>
<evidence type="ECO:0000313" key="16">
    <source>
        <dbReference type="RefSeq" id="XP_031443356.1"/>
    </source>
</evidence>
<keyword evidence="7" id="KW-0863">Zinc-finger</keyword>
<keyword evidence="14" id="KW-1185">Reference proteome</keyword>
<evidence type="ECO:0000256" key="4">
    <source>
        <dbReference type="ARBA" id="ARBA00022454"/>
    </source>
</evidence>
<keyword evidence="4" id="KW-0158">Chromosome</keyword>
<dbReference type="GeneID" id="105896772"/>
<sequence length="758" mass="85598">MDTEKRDKLSELVEELTTSGEPTLNPAKMKEVKKICRISNHYIEHLYHLIMTQLDQEHAEIRLSAFHVVAELFSRSHHFRVLLVDNMQEFLDLTVETDTDQPLPPPKEVAQKLKRLAIHTVQSWHATYGEAYKKLALGYHFLKQVKKVDFQDVEARTLAERKRQEERHRRLQTLYKEKIEKAKAEMEETCVDIEESLTEIHNCMNLLLPDPLNFNMCNLEPGARSTGASLEPGASTSLEPGASTSLESGASTSLEPGASTSLEPGASTSLEPGGGSSSSGSEDGQPCCSQDLQKESEMVENKESNDSESESEEHPNENCFLRNSGIMSHKYSLELNISTDVNLQESEDNEALLNTVRDLHRLITTKHLPSVQSWIQVFTRAGGEEPLLKRSLDLKNSLEAALEKHTTLHISHRDRQRRVVRAEDSDEDFEEVPEKEGFEPHILDDLREEYGLEPLVSTSVSAVTQKPPRQLATKRVPVASSRTSRAKRKADEEEQDPTSAAATLRILKQSLPPTVTDSCVASGSSSSVTPTEVGEEKNAPVVPFGIDLYYWGKEQPTAGKIIKYSSTHQFWVPNEMEEEVVNEELSAQMKSRCITFAGRFQPVQHKCRAPLPNGALCERQDRLKCPFHGKIIPRDDLGRPAKREDAERLEKERMKRQEEQPDWRDPELMREIEAATGEDLGSSKTFGKGKKKGSKGKGKKKKKYPSLTDLKQSANTSRARLEKKVFNKSSMRRVTDVMNKMDTRKHDKFSNQFNYALK</sequence>
<evidence type="ECO:0000313" key="19">
    <source>
        <dbReference type="RefSeq" id="XP_031443359.1"/>
    </source>
</evidence>
<dbReference type="InterPro" id="IPR049408">
    <property type="entry name" value="UVSSA_N_a-solenoid_rpt"/>
</dbReference>
<dbReference type="Proteomes" id="UP000515152">
    <property type="component" value="Chromosome 20"/>
</dbReference>
<dbReference type="InterPro" id="IPR049431">
    <property type="entry name" value="UVSSA_C"/>
</dbReference>
<dbReference type="Pfam" id="PF20867">
    <property type="entry name" value="UVSSA_N"/>
    <property type="match status" value="1"/>
</dbReference>
<evidence type="ECO:0000256" key="7">
    <source>
        <dbReference type="ARBA" id="ARBA00022771"/>
    </source>
</evidence>